<feature type="non-terminal residue" evidence="1">
    <location>
        <position position="185"/>
    </location>
</feature>
<protein>
    <submittedName>
        <fullName evidence="1">Uncharacterized protein</fullName>
    </submittedName>
</protein>
<keyword evidence="2" id="KW-1185">Reference proteome</keyword>
<proteinExistence type="predicted"/>
<evidence type="ECO:0000313" key="1">
    <source>
        <dbReference type="EMBL" id="PCH42821.1"/>
    </source>
</evidence>
<gene>
    <name evidence="1" type="ORF">WOLCODRAFT_53844</name>
</gene>
<accession>A0A2H3JLR2</accession>
<dbReference type="STRING" id="742152.A0A2H3JLR2"/>
<sequence length="185" mass="21152">MIVQKYMPYQNIPNAPGKMTEEICKLGMRLFPFTLHSFELAMSMYDWMMASFTQMVIMKIFQYMGIEKMPFPLDQPSIATEIFESNWGTYILSNPDYMNSFMMEPASSVDEVKAQLDAVAPKLHEFSNVQNHLFAVVVQALLHTSPISMPRLFSGQVNIYQLGMDHFGIEFLKCPLNKGPTTEAL</sequence>
<reference evidence="1 2" key="1">
    <citation type="journal article" date="2012" name="Science">
        <title>The Paleozoic origin of enzymatic lignin decomposition reconstructed from 31 fungal genomes.</title>
        <authorList>
            <person name="Floudas D."/>
            <person name="Binder M."/>
            <person name="Riley R."/>
            <person name="Barry K."/>
            <person name="Blanchette R.A."/>
            <person name="Henrissat B."/>
            <person name="Martinez A.T."/>
            <person name="Otillar R."/>
            <person name="Spatafora J.W."/>
            <person name="Yadav J.S."/>
            <person name="Aerts A."/>
            <person name="Benoit I."/>
            <person name="Boyd A."/>
            <person name="Carlson A."/>
            <person name="Copeland A."/>
            <person name="Coutinho P.M."/>
            <person name="de Vries R.P."/>
            <person name="Ferreira P."/>
            <person name="Findley K."/>
            <person name="Foster B."/>
            <person name="Gaskell J."/>
            <person name="Glotzer D."/>
            <person name="Gorecki P."/>
            <person name="Heitman J."/>
            <person name="Hesse C."/>
            <person name="Hori C."/>
            <person name="Igarashi K."/>
            <person name="Jurgens J.A."/>
            <person name="Kallen N."/>
            <person name="Kersten P."/>
            <person name="Kohler A."/>
            <person name="Kuees U."/>
            <person name="Kumar T.K.A."/>
            <person name="Kuo A."/>
            <person name="LaButti K."/>
            <person name="Larrondo L.F."/>
            <person name="Lindquist E."/>
            <person name="Ling A."/>
            <person name="Lombard V."/>
            <person name="Lucas S."/>
            <person name="Lundell T."/>
            <person name="Martin R."/>
            <person name="McLaughlin D.J."/>
            <person name="Morgenstern I."/>
            <person name="Morin E."/>
            <person name="Murat C."/>
            <person name="Nagy L.G."/>
            <person name="Nolan M."/>
            <person name="Ohm R.A."/>
            <person name="Patyshakuliyeva A."/>
            <person name="Rokas A."/>
            <person name="Ruiz-Duenas F.J."/>
            <person name="Sabat G."/>
            <person name="Salamov A."/>
            <person name="Samejima M."/>
            <person name="Schmutz J."/>
            <person name="Slot J.C."/>
            <person name="St John F."/>
            <person name="Stenlid J."/>
            <person name="Sun H."/>
            <person name="Sun S."/>
            <person name="Syed K."/>
            <person name="Tsang A."/>
            <person name="Wiebenga A."/>
            <person name="Young D."/>
            <person name="Pisabarro A."/>
            <person name="Eastwood D.C."/>
            <person name="Martin F."/>
            <person name="Cullen D."/>
            <person name="Grigoriev I.V."/>
            <person name="Hibbett D.S."/>
        </authorList>
    </citation>
    <scope>NUCLEOTIDE SEQUENCE [LARGE SCALE GENOMIC DNA]</scope>
    <source>
        <strain evidence="1 2">MD-104</strain>
    </source>
</reference>
<evidence type="ECO:0000313" key="2">
    <source>
        <dbReference type="Proteomes" id="UP000218811"/>
    </source>
</evidence>
<name>A0A2H3JLR2_WOLCO</name>
<dbReference type="EMBL" id="KB468135">
    <property type="protein sequence ID" value="PCH42821.1"/>
    <property type="molecule type" value="Genomic_DNA"/>
</dbReference>
<organism evidence="1 2">
    <name type="scientific">Wolfiporia cocos (strain MD-104)</name>
    <name type="common">Brown rot fungus</name>
    <dbReference type="NCBI Taxonomy" id="742152"/>
    <lineage>
        <taxon>Eukaryota</taxon>
        <taxon>Fungi</taxon>
        <taxon>Dikarya</taxon>
        <taxon>Basidiomycota</taxon>
        <taxon>Agaricomycotina</taxon>
        <taxon>Agaricomycetes</taxon>
        <taxon>Polyporales</taxon>
        <taxon>Phaeolaceae</taxon>
        <taxon>Wolfiporia</taxon>
    </lineage>
</organism>
<dbReference type="OrthoDB" id="5364250at2759"/>
<dbReference type="OMA" id="YMNSFMM"/>
<dbReference type="AlphaFoldDB" id="A0A2H3JLR2"/>
<dbReference type="Proteomes" id="UP000218811">
    <property type="component" value="Unassembled WGS sequence"/>
</dbReference>